<reference evidence="1" key="1">
    <citation type="journal article" date="2021" name="Proc. Natl. Acad. Sci. U.S.A.">
        <title>A Catalog of Tens of Thousands of Viruses from Human Metagenomes Reveals Hidden Associations with Chronic Diseases.</title>
        <authorList>
            <person name="Tisza M.J."/>
            <person name="Buck C.B."/>
        </authorList>
    </citation>
    <scope>NUCLEOTIDE SEQUENCE</scope>
    <source>
        <strain evidence="1">CtPuP5</strain>
    </source>
</reference>
<organism evidence="1">
    <name type="scientific">Myoviridae sp. ctPuP5</name>
    <dbReference type="NCBI Taxonomy" id="2823543"/>
    <lineage>
        <taxon>Viruses</taxon>
        <taxon>Duplodnaviria</taxon>
        <taxon>Heunggongvirae</taxon>
        <taxon>Uroviricota</taxon>
        <taxon>Caudoviricetes</taxon>
    </lineage>
</organism>
<dbReference type="EMBL" id="BK014662">
    <property type="protein sequence ID" value="DAD66761.1"/>
    <property type="molecule type" value="Genomic_DNA"/>
</dbReference>
<proteinExistence type="predicted"/>
<protein>
    <submittedName>
        <fullName evidence="1">Uncharacterized protein</fullName>
    </submittedName>
</protein>
<sequence length="60" mass="7204">MNNINIYDIESEANVIDKINDINSQIDEELDKNVDEIDKEKIFKLRYQQFIQGLKLQYIK</sequence>
<name>A0A8S5LA48_9CAUD</name>
<accession>A0A8S5LA48</accession>
<evidence type="ECO:0000313" key="1">
    <source>
        <dbReference type="EMBL" id="DAD66761.1"/>
    </source>
</evidence>